<evidence type="ECO:0000259" key="7">
    <source>
        <dbReference type="Pfam" id="PF00482"/>
    </source>
</evidence>
<comment type="caution">
    <text evidence="8">The sequence shown here is derived from an EMBL/GenBank/DDBJ whole genome shotgun (WGS) entry which is preliminary data.</text>
</comment>
<feature type="transmembrane region" description="Helical" evidence="6">
    <location>
        <begin position="6"/>
        <end position="23"/>
    </location>
</feature>
<evidence type="ECO:0000313" key="9">
    <source>
        <dbReference type="Proteomes" id="UP001156706"/>
    </source>
</evidence>
<dbReference type="Proteomes" id="UP001156706">
    <property type="component" value="Unassembled WGS sequence"/>
</dbReference>
<gene>
    <name evidence="8" type="ORF">GCM10007907_16080</name>
</gene>
<dbReference type="Pfam" id="PF00482">
    <property type="entry name" value="T2SSF"/>
    <property type="match status" value="1"/>
</dbReference>
<keyword evidence="2" id="KW-1003">Cell membrane</keyword>
<keyword evidence="4 6" id="KW-1133">Transmembrane helix</keyword>
<feature type="domain" description="Type II secretion system protein GspF" evidence="7">
    <location>
        <begin position="156"/>
        <end position="280"/>
    </location>
</feature>
<dbReference type="RefSeq" id="WP_284195952.1">
    <property type="nucleotide sequence ID" value="NZ_BSOG01000002.1"/>
</dbReference>
<evidence type="ECO:0000256" key="6">
    <source>
        <dbReference type="SAM" id="Phobius"/>
    </source>
</evidence>
<dbReference type="EMBL" id="BSOG01000002">
    <property type="protein sequence ID" value="GLR12818.1"/>
    <property type="molecule type" value="Genomic_DNA"/>
</dbReference>
<reference evidence="9" key="1">
    <citation type="journal article" date="2019" name="Int. J. Syst. Evol. Microbiol.">
        <title>The Global Catalogue of Microorganisms (GCM) 10K type strain sequencing project: providing services to taxonomists for standard genome sequencing and annotation.</title>
        <authorList>
            <consortium name="The Broad Institute Genomics Platform"/>
            <consortium name="The Broad Institute Genome Sequencing Center for Infectious Disease"/>
            <person name="Wu L."/>
            <person name="Ma J."/>
        </authorList>
    </citation>
    <scope>NUCLEOTIDE SEQUENCE [LARGE SCALE GENOMIC DNA]</scope>
    <source>
        <strain evidence="9">NBRC 110044</strain>
    </source>
</reference>
<dbReference type="Gene3D" id="1.20.81.30">
    <property type="entry name" value="Type II secretion system (T2SS), domain F"/>
    <property type="match status" value="1"/>
</dbReference>
<proteinExistence type="predicted"/>
<protein>
    <recommendedName>
        <fullName evidence="7">Type II secretion system protein GspF domain-containing protein</fullName>
    </recommendedName>
</protein>
<name>A0ABQ5YGK6_9NEIS</name>
<organism evidence="8 9">
    <name type="scientific">Chitinimonas prasina</name>
    <dbReference type="NCBI Taxonomy" id="1434937"/>
    <lineage>
        <taxon>Bacteria</taxon>
        <taxon>Pseudomonadati</taxon>
        <taxon>Pseudomonadota</taxon>
        <taxon>Betaproteobacteria</taxon>
        <taxon>Neisseriales</taxon>
        <taxon>Chitinibacteraceae</taxon>
        <taxon>Chitinimonas</taxon>
    </lineage>
</organism>
<dbReference type="InterPro" id="IPR042094">
    <property type="entry name" value="T2SS_GspF_sf"/>
</dbReference>
<evidence type="ECO:0000256" key="3">
    <source>
        <dbReference type="ARBA" id="ARBA00022692"/>
    </source>
</evidence>
<evidence type="ECO:0000256" key="4">
    <source>
        <dbReference type="ARBA" id="ARBA00022989"/>
    </source>
</evidence>
<evidence type="ECO:0000256" key="1">
    <source>
        <dbReference type="ARBA" id="ARBA00004651"/>
    </source>
</evidence>
<dbReference type="PANTHER" id="PTHR35007:SF2">
    <property type="entry name" value="PILUS ASSEMBLE PROTEIN"/>
    <property type="match status" value="1"/>
</dbReference>
<dbReference type="PANTHER" id="PTHR35007">
    <property type="entry name" value="INTEGRAL MEMBRANE PROTEIN-RELATED"/>
    <property type="match status" value="1"/>
</dbReference>
<keyword evidence="5 6" id="KW-0472">Membrane</keyword>
<evidence type="ECO:0000313" key="8">
    <source>
        <dbReference type="EMBL" id="GLR12818.1"/>
    </source>
</evidence>
<feature type="transmembrane region" description="Helical" evidence="6">
    <location>
        <begin position="92"/>
        <end position="113"/>
    </location>
</feature>
<evidence type="ECO:0000256" key="5">
    <source>
        <dbReference type="ARBA" id="ARBA00023136"/>
    </source>
</evidence>
<accession>A0ABQ5YGK6</accession>
<evidence type="ECO:0000256" key="2">
    <source>
        <dbReference type="ARBA" id="ARBA00022475"/>
    </source>
</evidence>
<keyword evidence="9" id="KW-1185">Reference proteome</keyword>
<feature type="transmembrane region" description="Helical" evidence="6">
    <location>
        <begin position="264"/>
        <end position="286"/>
    </location>
</feature>
<dbReference type="InterPro" id="IPR018076">
    <property type="entry name" value="T2SS_GspF_dom"/>
</dbReference>
<feature type="transmembrane region" description="Helical" evidence="6">
    <location>
        <begin position="119"/>
        <end position="136"/>
    </location>
</feature>
<keyword evidence="3 6" id="KW-0812">Transmembrane</keyword>
<comment type="subcellular location">
    <subcellularLocation>
        <location evidence="1">Cell membrane</location>
        <topology evidence="1">Multi-pass membrane protein</topology>
    </subcellularLocation>
</comment>
<sequence>MTTTFIGLLIGALIGVSVLLMFYSMSQLKREVPSEDRAYMDELPPMLRLIWPGVNFLEYHFTSRFPPDLLERAHKSLRETGVGYLMSAEQYYALRLLSAIIAGALTLFCISALHSQAYHWAAVVAFLGYFYPLIWLSDVRKKRRKEVLKSLPVYLDFITLGVEAGLNLTGAIKQSMEKGPAGALRHEFYMVVRDLRAGVPRADALRRMEARLDMQEITAFVGAVIQAEKMGARLGQVLRMQAEQRRIERFQRAEKLAMEAPVKLILPLIMFIFPVTFIVLAFPIVMKFMQEGML</sequence>